<reference evidence="13" key="1">
    <citation type="submission" date="2017-04" db="EMBL/GenBank/DDBJ databases">
        <authorList>
            <person name="Varghese N."/>
            <person name="Submissions S."/>
        </authorList>
    </citation>
    <scope>NUCLEOTIDE SEQUENCE [LARGE SCALE GENOMIC DNA]</scope>
    <source>
        <strain evidence="13">DSM 9293</strain>
    </source>
</reference>
<dbReference type="InterPro" id="IPR003473">
    <property type="entry name" value="NadA"/>
</dbReference>
<dbReference type="AlphaFoldDB" id="A0A1W1WGQ1"/>
<dbReference type="InterPro" id="IPR036094">
    <property type="entry name" value="NadA_sf"/>
</dbReference>
<evidence type="ECO:0000256" key="9">
    <source>
        <dbReference type="ARBA" id="ARBA00023004"/>
    </source>
</evidence>
<gene>
    <name evidence="12" type="ORF">SAMN00768000_1912</name>
</gene>
<dbReference type="EMBL" id="FWWY01000001">
    <property type="protein sequence ID" value="SMC04903.1"/>
    <property type="molecule type" value="Genomic_DNA"/>
</dbReference>
<evidence type="ECO:0000256" key="6">
    <source>
        <dbReference type="ARBA" id="ARBA00022642"/>
    </source>
</evidence>
<keyword evidence="8" id="KW-0479">Metal-binding</keyword>
<evidence type="ECO:0000256" key="4">
    <source>
        <dbReference type="ARBA" id="ARBA00022485"/>
    </source>
</evidence>
<dbReference type="GO" id="GO:0046872">
    <property type="term" value="F:metal ion binding"/>
    <property type="evidence" value="ECO:0007669"/>
    <property type="project" value="UniProtKB-KW"/>
</dbReference>
<keyword evidence="4" id="KW-0004">4Fe-4S</keyword>
<evidence type="ECO:0000256" key="1">
    <source>
        <dbReference type="ARBA" id="ARBA00001966"/>
    </source>
</evidence>
<keyword evidence="5" id="KW-0963">Cytoplasm</keyword>
<dbReference type="Proteomes" id="UP000192660">
    <property type="component" value="Unassembled WGS sequence"/>
</dbReference>
<keyword evidence="7" id="KW-0808">Transferase</keyword>
<dbReference type="PANTHER" id="PTHR30573">
    <property type="entry name" value="QUINOLINATE SYNTHETASE A"/>
    <property type="match status" value="1"/>
</dbReference>
<name>A0A1W1WGQ1_SULTA</name>
<dbReference type="PANTHER" id="PTHR30573:SF0">
    <property type="entry name" value="QUINOLINATE SYNTHASE, CHLOROPLASTIC"/>
    <property type="match status" value="1"/>
</dbReference>
<dbReference type="GO" id="GO:0034628">
    <property type="term" value="P:'de novo' NAD+ biosynthetic process from L-aspartate"/>
    <property type="evidence" value="ECO:0007669"/>
    <property type="project" value="TreeGrafter"/>
</dbReference>
<dbReference type="Pfam" id="PF02445">
    <property type="entry name" value="NadA"/>
    <property type="match status" value="1"/>
</dbReference>
<accession>A0A1W1WGQ1</accession>
<dbReference type="EC" id="2.5.1.72" evidence="3 11"/>
<keyword evidence="13" id="KW-1185">Reference proteome</keyword>
<evidence type="ECO:0000256" key="5">
    <source>
        <dbReference type="ARBA" id="ARBA00022490"/>
    </source>
</evidence>
<proteinExistence type="predicted"/>
<keyword evidence="6" id="KW-0662">Pyridine nucleotide biosynthesis</keyword>
<dbReference type="NCBIfam" id="NF006879">
    <property type="entry name" value="PRK09375.1-4"/>
    <property type="match status" value="1"/>
</dbReference>
<sequence>MAQTRTETLIEEIQNLKAQHNAVILAHNYEPGPIQDIADFLGDSLALARWAQKSSADVLIMAGVYFMAETASILCPDKTVLIPDKEAGCSLADTITEEQLLKWKQEYPDAVVVSYVNTSASIKALSDYCCTSANAVKVVEAIDPNRDILFLPDFFLGSHVIRMTGRKNIHLWHGECHVHAAIENETMLKKVHQNPGAELLIHPECGCTTRALAIPPKEAHGLVLSTDGMLSYARNSEARTFIVATEVGLLHRLRKENPDKEFIAAHDEAACPYMNMISLEKIRDALRYGRYEVKVPSATREKALIPLERMVAVV</sequence>
<evidence type="ECO:0000256" key="2">
    <source>
        <dbReference type="ARBA" id="ARBA00005065"/>
    </source>
</evidence>
<dbReference type="GO" id="GO:0008987">
    <property type="term" value="F:quinolinate synthetase A activity"/>
    <property type="evidence" value="ECO:0007669"/>
    <property type="project" value="UniProtKB-UniRule"/>
</dbReference>
<dbReference type="SUPFAM" id="SSF142754">
    <property type="entry name" value="NadA-like"/>
    <property type="match status" value="1"/>
</dbReference>
<comment type="pathway">
    <text evidence="2">Cofactor biosynthesis; NAD(+) biosynthesis; quinolinate from iminoaspartate: step 1/1.</text>
</comment>
<evidence type="ECO:0000313" key="12">
    <source>
        <dbReference type="EMBL" id="SMC04903.1"/>
    </source>
</evidence>
<keyword evidence="10" id="KW-0411">Iron-sulfur</keyword>
<keyword evidence="9" id="KW-0408">Iron</keyword>
<organism evidence="12 13">
    <name type="scientific">Sulfobacillus thermosulfidooxidans (strain DSM 9293 / VKM B-1269 / AT-1)</name>
    <dbReference type="NCBI Taxonomy" id="929705"/>
    <lineage>
        <taxon>Bacteria</taxon>
        <taxon>Bacillati</taxon>
        <taxon>Bacillota</taxon>
        <taxon>Clostridia</taxon>
        <taxon>Eubacteriales</taxon>
        <taxon>Clostridiales Family XVII. Incertae Sedis</taxon>
        <taxon>Sulfobacillus</taxon>
    </lineage>
</organism>
<evidence type="ECO:0000256" key="10">
    <source>
        <dbReference type="ARBA" id="ARBA00023014"/>
    </source>
</evidence>
<dbReference type="UniPathway" id="UPA00253">
    <property type="reaction ID" value="UER00327"/>
</dbReference>
<comment type="cofactor">
    <cofactor evidence="1">
        <name>[4Fe-4S] cluster</name>
        <dbReference type="ChEBI" id="CHEBI:49883"/>
    </cofactor>
</comment>
<dbReference type="FunFam" id="3.40.50.10800:FF:000003">
    <property type="entry name" value="Quinolinate synthase A"/>
    <property type="match status" value="1"/>
</dbReference>
<dbReference type="Gene3D" id="3.40.50.10800">
    <property type="entry name" value="NadA-like"/>
    <property type="match status" value="3"/>
</dbReference>
<dbReference type="OrthoDB" id="9801204at2"/>
<evidence type="ECO:0000256" key="11">
    <source>
        <dbReference type="NCBIfam" id="TIGR00550"/>
    </source>
</evidence>
<protein>
    <recommendedName>
        <fullName evidence="3 11">Quinolinate synthase</fullName>
        <ecNumber evidence="3 11">2.5.1.72</ecNumber>
    </recommendedName>
</protein>
<evidence type="ECO:0000256" key="7">
    <source>
        <dbReference type="ARBA" id="ARBA00022679"/>
    </source>
</evidence>
<dbReference type="NCBIfam" id="TIGR00550">
    <property type="entry name" value="nadA"/>
    <property type="match status" value="1"/>
</dbReference>
<evidence type="ECO:0000256" key="8">
    <source>
        <dbReference type="ARBA" id="ARBA00022723"/>
    </source>
</evidence>
<dbReference type="NCBIfam" id="NF006878">
    <property type="entry name" value="PRK09375.1-2"/>
    <property type="match status" value="1"/>
</dbReference>
<evidence type="ECO:0000313" key="13">
    <source>
        <dbReference type="Proteomes" id="UP000192660"/>
    </source>
</evidence>
<evidence type="ECO:0000256" key="3">
    <source>
        <dbReference type="ARBA" id="ARBA00012669"/>
    </source>
</evidence>
<dbReference type="STRING" id="28034.BFX07_02190"/>
<dbReference type="GO" id="GO:0051539">
    <property type="term" value="F:4 iron, 4 sulfur cluster binding"/>
    <property type="evidence" value="ECO:0007669"/>
    <property type="project" value="UniProtKB-KW"/>
</dbReference>